<dbReference type="Pfam" id="PF04212">
    <property type="entry name" value="MIT"/>
    <property type="match status" value="1"/>
</dbReference>
<dbReference type="InterPro" id="IPR011009">
    <property type="entry name" value="Kinase-like_dom_sf"/>
</dbReference>
<dbReference type="SUPFAM" id="SSF56112">
    <property type="entry name" value="Protein kinase-like (PK-like)"/>
    <property type="match status" value="1"/>
</dbReference>
<dbReference type="Gene3D" id="1.10.510.10">
    <property type="entry name" value="Transferase(Phosphotransferase) domain 1"/>
    <property type="match status" value="1"/>
</dbReference>
<dbReference type="PROSITE" id="PS50011">
    <property type="entry name" value="PROTEIN_KINASE_DOM"/>
    <property type="match status" value="1"/>
</dbReference>
<dbReference type="PANTHER" id="PTHR15508:SF8">
    <property type="entry name" value="LD24550P"/>
    <property type="match status" value="1"/>
</dbReference>
<dbReference type="InterPro" id="IPR036871">
    <property type="entry name" value="PX_dom_sf"/>
</dbReference>
<dbReference type="Pfam" id="PF00787">
    <property type="entry name" value="PX"/>
    <property type="match status" value="1"/>
</dbReference>
<proteinExistence type="predicted"/>
<dbReference type="SMART" id="SM00220">
    <property type="entry name" value="S_TKc"/>
    <property type="match status" value="1"/>
</dbReference>
<dbReference type="SMART" id="SM00745">
    <property type="entry name" value="MIT"/>
    <property type="match status" value="1"/>
</dbReference>
<dbReference type="AlphaFoldDB" id="A0AA36DSR6"/>
<dbReference type="EMBL" id="CATQJL010000001">
    <property type="protein sequence ID" value="CAJ0592054.1"/>
    <property type="molecule type" value="Genomic_DNA"/>
</dbReference>
<dbReference type="PANTHER" id="PTHR15508">
    <property type="entry name" value="RIBOSOMAL PROTEIN S6 KINASE"/>
    <property type="match status" value="1"/>
</dbReference>
<dbReference type="GO" id="GO:0035091">
    <property type="term" value="F:phosphatidylinositol binding"/>
    <property type="evidence" value="ECO:0007669"/>
    <property type="project" value="InterPro"/>
</dbReference>
<dbReference type="SUPFAM" id="SSF116846">
    <property type="entry name" value="MIT domain"/>
    <property type="match status" value="1"/>
</dbReference>
<dbReference type="Proteomes" id="UP001176961">
    <property type="component" value="Unassembled WGS sequence"/>
</dbReference>
<comment type="caution">
    <text evidence="3">The sequence shown here is derived from an EMBL/GenBank/DDBJ whole genome shotgun (WGS) entry which is preliminary data.</text>
</comment>
<evidence type="ECO:0000259" key="2">
    <source>
        <dbReference type="PROSITE" id="PS50011"/>
    </source>
</evidence>
<evidence type="ECO:0000313" key="4">
    <source>
        <dbReference type="Proteomes" id="UP001176961"/>
    </source>
</evidence>
<keyword evidence="4" id="KW-1185">Reference proteome</keyword>
<name>A0AA36DSR6_CYLNA</name>
<gene>
    <name evidence="3" type="ORF">CYNAS_LOCUS4037</name>
</gene>
<dbReference type="InterPro" id="IPR000719">
    <property type="entry name" value="Prot_kinase_dom"/>
</dbReference>
<dbReference type="GO" id="GO:0004672">
    <property type="term" value="F:protein kinase activity"/>
    <property type="evidence" value="ECO:0007669"/>
    <property type="project" value="InterPro"/>
</dbReference>
<evidence type="ECO:0000256" key="1">
    <source>
        <dbReference type="SAM" id="MobiDB-lite"/>
    </source>
</evidence>
<dbReference type="GO" id="GO:0005524">
    <property type="term" value="F:ATP binding"/>
    <property type="evidence" value="ECO:0007669"/>
    <property type="project" value="InterPro"/>
</dbReference>
<evidence type="ECO:0000313" key="3">
    <source>
        <dbReference type="EMBL" id="CAJ0592054.1"/>
    </source>
</evidence>
<sequence>MLKGFGVCVSINIHSISSEFCSTSVCQMSSLYPDESYCTSEIGRLLFQPKNEWAITGKVIEATDVKQITFTHTDYIIELKCVPRNNIELDDRFFTITSRFRELNRLHASLSKLHKQLYLRGAFPHFAAPRLLGSTEPSVIAERRHCIDEFLAFVLDSEVLRKARVLQEWVEKAVERPNSGQVATRSFIYEGGNILDAPNVDESNGDSSQVLAPQAISSPEIDTPTDSRVGLHTSASGEFQFPDVIISTVEPSDEITLRPRRKPSVMERFFPKLSPSSNSVQAVPSMDDSDYIVKAAHLVSTAQRAEHEHEYELAFECYKNAASSLIQGIQHESDMARRNAVRRKTAKYLVAAERLYRTYLAYDGAAPIVNLESLVESTMADPDVLAFQCANACLKNYRVVGVLPSINAIKWVLKVEEKSTGRFFVMKLLEKGTRTSKSRVLLPTNVPHMVQLHQFFETETYIILVLDYIESGTLWNFLANYFAEAEKRFLLSLAVGEDEGFGDVPQCSTAGIQAAAAELDCYRGQRLHFSVGVDFERVAEMRDESQSSDVPSTSGVVCTMGEDATGVCSAPQGDFYLIGEASADSVSLKGEESPARVRLSNRHDEEQPSDDQSLIASISCVRSYLRRERRRAWPGLRPLPESLVIHWSAQLVSWLYVLHNEHAEVIGDLRPENLLIDLDGNLQLTYHGKWHYTGRPKDLAEGYSAPECFEYGWIPSVENDIWTLGALMFELLCGRALVNAAPHGVSACEELPFPEDALVSLAARDLVSQLLSDFTARPSLEIIRAHAFFRNIDWSLYDNPHSGSFGKDGASSASCSEVELRMSRLSGESESGLPPYVPDLLDAVVDTEECG</sequence>
<feature type="compositionally biased region" description="Basic and acidic residues" evidence="1">
    <location>
        <begin position="589"/>
        <end position="606"/>
    </location>
</feature>
<organism evidence="3 4">
    <name type="scientific">Cylicocyclus nassatus</name>
    <name type="common">Nematode worm</name>
    <dbReference type="NCBI Taxonomy" id="53992"/>
    <lineage>
        <taxon>Eukaryota</taxon>
        <taxon>Metazoa</taxon>
        <taxon>Ecdysozoa</taxon>
        <taxon>Nematoda</taxon>
        <taxon>Chromadorea</taxon>
        <taxon>Rhabditida</taxon>
        <taxon>Rhabditina</taxon>
        <taxon>Rhabditomorpha</taxon>
        <taxon>Strongyloidea</taxon>
        <taxon>Strongylidae</taxon>
        <taxon>Cylicocyclus</taxon>
    </lineage>
</organism>
<dbReference type="Gene3D" id="3.30.1520.10">
    <property type="entry name" value="Phox-like domain"/>
    <property type="match status" value="1"/>
</dbReference>
<feature type="region of interest" description="Disordered" evidence="1">
    <location>
        <begin position="587"/>
        <end position="610"/>
    </location>
</feature>
<dbReference type="SUPFAM" id="SSF64268">
    <property type="entry name" value="PX domain"/>
    <property type="match status" value="1"/>
</dbReference>
<reference evidence="3" key="1">
    <citation type="submission" date="2023-07" db="EMBL/GenBank/DDBJ databases">
        <authorList>
            <consortium name="CYATHOMIX"/>
        </authorList>
    </citation>
    <scope>NUCLEOTIDE SEQUENCE</scope>
    <source>
        <strain evidence="3">N/A</strain>
    </source>
</reference>
<dbReference type="CDD" id="cd02677">
    <property type="entry name" value="MIT_SNX15"/>
    <property type="match status" value="1"/>
</dbReference>
<dbReference type="InterPro" id="IPR007330">
    <property type="entry name" value="MIT_dom"/>
</dbReference>
<dbReference type="InterPro" id="IPR001683">
    <property type="entry name" value="PX_dom"/>
</dbReference>
<dbReference type="Gene3D" id="3.30.200.20">
    <property type="entry name" value="Phosphorylase Kinase, domain 1"/>
    <property type="match status" value="1"/>
</dbReference>
<accession>A0AA36DSR6</accession>
<dbReference type="Pfam" id="PF00069">
    <property type="entry name" value="Pkinase"/>
    <property type="match status" value="1"/>
</dbReference>
<dbReference type="InterPro" id="IPR036181">
    <property type="entry name" value="MIT_dom_sf"/>
</dbReference>
<feature type="domain" description="Protein kinase" evidence="2">
    <location>
        <begin position="394"/>
        <end position="789"/>
    </location>
</feature>
<protein>
    <recommendedName>
        <fullName evidence="2">Protein kinase domain-containing protein</fullName>
    </recommendedName>
</protein>
<dbReference type="Gene3D" id="1.20.58.80">
    <property type="entry name" value="Phosphotransferase system, lactose/cellobiose-type IIA subunit"/>
    <property type="match status" value="1"/>
</dbReference>
<dbReference type="InterPro" id="IPR051866">
    <property type="entry name" value="Intracell_Sig-Traffick_Protein"/>
</dbReference>